<evidence type="ECO:0000256" key="2">
    <source>
        <dbReference type="SAM" id="MobiDB-lite"/>
    </source>
</evidence>
<feature type="region of interest" description="Disordered" evidence="2">
    <location>
        <begin position="32"/>
        <end position="115"/>
    </location>
</feature>
<dbReference type="InterPro" id="IPR050922">
    <property type="entry name" value="LytR/CpsA/Psr_CW_biosynth"/>
</dbReference>
<dbReference type="Pfam" id="PF03816">
    <property type="entry name" value="LytR_cpsA_psr"/>
    <property type="match status" value="1"/>
</dbReference>
<dbReference type="EMBL" id="JACTVJ010000013">
    <property type="protein sequence ID" value="MBC9716262.1"/>
    <property type="molecule type" value="Genomic_DNA"/>
</dbReference>
<keyword evidence="3" id="KW-0472">Membrane</keyword>
<feature type="compositionally biased region" description="Low complexity" evidence="2">
    <location>
        <begin position="53"/>
        <end position="64"/>
    </location>
</feature>
<dbReference type="PANTHER" id="PTHR33392:SF6">
    <property type="entry name" value="POLYISOPRENYL-TEICHOIC ACID--PEPTIDOGLYCAN TEICHOIC ACID TRANSFERASE TAGU"/>
    <property type="match status" value="1"/>
</dbReference>
<gene>
    <name evidence="6" type="ORF">H9Y04_27370</name>
</gene>
<feature type="region of interest" description="Disordered" evidence="2">
    <location>
        <begin position="358"/>
        <end position="377"/>
    </location>
</feature>
<feature type="domain" description="Cell envelope-related transcriptional attenuator" evidence="4">
    <location>
        <begin position="258"/>
        <end position="416"/>
    </location>
</feature>
<evidence type="ECO:0000259" key="5">
    <source>
        <dbReference type="Pfam" id="PF13399"/>
    </source>
</evidence>
<name>A0ABR7SNW3_9ACTN</name>
<keyword evidence="3" id="KW-1133">Transmembrane helix</keyword>
<evidence type="ECO:0000256" key="1">
    <source>
        <dbReference type="ARBA" id="ARBA00006068"/>
    </source>
</evidence>
<evidence type="ECO:0000256" key="3">
    <source>
        <dbReference type="SAM" id="Phobius"/>
    </source>
</evidence>
<feature type="compositionally biased region" description="Low complexity" evidence="2">
    <location>
        <begin position="73"/>
        <end position="87"/>
    </location>
</feature>
<feature type="domain" description="LytR/CpsA/Psr regulator C-terminal" evidence="5">
    <location>
        <begin position="503"/>
        <end position="580"/>
    </location>
</feature>
<evidence type="ECO:0000259" key="4">
    <source>
        <dbReference type="Pfam" id="PF03816"/>
    </source>
</evidence>
<feature type="compositionally biased region" description="Polar residues" evidence="2">
    <location>
        <begin position="100"/>
        <end position="114"/>
    </location>
</feature>
<dbReference type="Proteomes" id="UP000642284">
    <property type="component" value="Unassembled WGS sequence"/>
</dbReference>
<dbReference type="Gene3D" id="3.40.630.190">
    <property type="entry name" value="LCP protein"/>
    <property type="match status" value="1"/>
</dbReference>
<comment type="caution">
    <text evidence="6">The sequence shown here is derived from an EMBL/GenBank/DDBJ whole genome shotgun (WGS) entry which is preliminary data.</text>
</comment>
<proteinExistence type="inferred from homology"/>
<sequence length="583" mass="62144">MNDRQYDPYAGQQHAGQQYEIVGYDEYGQPVYQPVAPQHSPQSGYDTYGGGVPQQQGYGYDQYGSNGAYQDNSSYGTDTYGSGTSYGNEQQAPYDPYGQSAGTGQQPRIPSDTGQFAPVGDTGQFTAVGDTGQYQAADTGQYTRVEEPAAWVPQQHRPEEPARAPDREFHTEQFSFIEEPDEESEDVIDWLKFTESRTERREEAKRRGRNRMTALVVALALVLVGGFGYLWYEGKLPFLSGAAEDDPAATGPQKRDVIVVHLHNTNGKGTSTALLVDNTTTERGATVLLPNSLAVTDEDGQATTLGKSVDDDGSSGTREAVDGLLGTRIEGSWRLDTPFLSTLVDSVGNIDIDTNANVPDPKAKKKGTSPLVTKGEDQTLSGPMAVAYATYRAPGESETAQLTRFGAVMQGVLRKLSTDPKAATTTIEMLGQIIEPPLTEKDLGAFLARLSERAKGGDYDSAVLPVQQDGTLSTQATDSVVEKLLGGTVKSPDADAAVRIQVSGSKQAVENARVDLVNGGWTVLTGNTRPGSASQITYADETRKAEAAEVAKTLGLPAGAVKKGKVGGNADIGVVLGSDYKAE</sequence>
<feature type="transmembrane region" description="Helical" evidence="3">
    <location>
        <begin position="212"/>
        <end position="232"/>
    </location>
</feature>
<dbReference type="RefSeq" id="WP_187816706.1">
    <property type="nucleotide sequence ID" value="NZ_JACTVJ010000013.1"/>
</dbReference>
<accession>A0ABR7SNW3</accession>
<dbReference type="Pfam" id="PF13399">
    <property type="entry name" value="LytR_C"/>
    <property type="match status" value="1"/>
</dbReference>
<protein>
    <submittedName>
        <fullName evidence="6">LytR C-terminal domain-containing protein</fullName>
    </submittedName>
</protein>
<dbReference type="PANTHER" id="PTHR33392">
    <property type="entry name" value="POLYISOPRENYL-TEICHOIC ACID--PEPTIDOGLYCAN TEICHOIC ACID TRANSFERASE TAGU"/>
    <property type="match status" value="1"/>
</dbReference>
<keyword evidence="7" id="KW-1185">Reference proteome</keyword>
<organism evidence="6 7">
    <name type="scientific">Streptomyces polyasparticus</name>
    <dbReference type="NCBI Taxonomy" id="2767826"/>
    <lineage>
        <taxon>Bacteria</taxon>
        <taxon>Bacillati</taxon>
        <taxon>Actinomycetota</taxon>
        <taxon>Actinomycetes</taxon>
        <taxon>Kitasatosporales</taxon>
        <taxon>Streptomycetaceae</taxon>
        <taxon>Streptomyces</taxon>
    </lineage>
</organism>
<keyword evidence="3" id="KW-0812">Transmembrane</keyword>
<evidence type="ECO:0000313" key="6">
    <source>
        <dbReference type="EMBL" id="MBC9716262.1"/>
    </source>
</evidence>
<comment type="similarity">
    <text evidence="1">Belongs to the LytR/CpsA/Psr (LCP) family.</text>
</comment>
<dbReference type="InterPro" id="IPR004474">
    <property type="entry name" value="LytR_CpsA_psr"/>
</dbReference>
<evidence type="ECO:0000313" key="7">
    <source>
        <dbReference type="Proteomes" id="UP000642284"/>
    </source>
</evidence>
<reference evidence="6 7" key="1">
    <citation type="submission" date="2020-08" db="EMBL/GenBank/DDBJ databases">
        <title>Genemic of Streptomyces polyaspartic.</title>
        <authorList>
            <person name="Liu W."/>
        </authorList>
    </citation>
    <scope>NUCLEOTIDE SEQUENCE [LARGE SCALE GENOMIC DNA]</scope>
    <source>
        <strain evidence="6 7">TRM66268-LWL</strain>
    </source>
</reference>
<dbReference type="InterPro" id="IPR027381">
    <property type="entry name" value="LytR/CpsA/Psr_C"/>
</dbReference>